<sequence>MTISAPASKTDKPVDGSTQDQGNSANQPSQLVDKIITALRIQLAAKDERLSAKDAVIAANNAVIAAKDVWLSIKDPLLATKDAELEEIFVKVETLTARVAELETIAHHHRKYIGTADTADPTVLQCADKDIATSEDEPVQPDAQPAAVGTSGPDTADNSSDACMTNVAEIIPVPPFMEWSQPVADSEPYSIMELLYCPICVPICVAVVDFKEDKSSIDLSLVISCIPPGQRPDIIVAYGVECSALDDLDNWTFKSTTSSVGSNKFVVGWNKSKLRGTIDDPVLRCNNIKFTVCQTIYDPLVLQFINIGSKQGFVGEESLTRPLYKSINRQRKLVFGNAFDIKGNKGRVSHGLDGLIYDYRHGKLRYNSQAISDDNTSTPGNIGWTEYPTLQCVINIFPLTEITRRLQQIFA</sequence>
<keyword evidence="2" id="KW-1185">Reference proteome</keyword>
<evidence type="ECO:0000313" key="1">
    <source>
        <dbReference type="EMBL" id="KAJ1902009.1"/>
    </source>
</evidence>
<organism evidence="1 2">
    <name type="scientific">Kickxella alabastrina</name>
    <dbReference type="NCBI Taxonomy" id="61397"/>
    <lineage>
        <taxon>Eukaryota</taxon>
        <taxon>Fungi</taxon>
        <taxon>Fungi incertae sedis</taxon>
        <taxon>Zoopagomycota</taxon>
        <taxon>Kickxellomycotina</taxon>
        <taxon>Kickxellomycetes</taxon>
        <taxon>Kickxellales</taxon>
        <taxon>Kickxellaceae</taxon>
        <taxon>Kickxella</taxon>
    </lineage>
</organism>
<evidence type="ECO:0000313" key="2">
    <source>
        <dbReference type="Proteomes" id="UP001150581"/>
    </source>
</evidence>
<proteinExistence type="predicted"/>
<dbReference type="EMBL" id="JANBPG010000008">
    <property type="protein sequence ID" value="KAJ1902009.1"/>
    <property type="molecule type" value="Genomic_DNA"/>
</dbReference>
<accession>A0ACC1IWB4</accession>
<name>A0ACC1IWB4_9FUNG</name>
<protein>
    <submittedName>
        <fullName evidence="1">Uncharacterized protein</fullName>
    </submittedName>
</protein>
<comment type="caution">
    <text evidence="1">The sequence shown here is derived from an EMBL/GenBank/DDBJ whole genome shotgun (WGS) entry which is preliminary data.</text>
</comment>
<gene>
    <name evidence="1" type="ORF">LPJ66_000333</name>
</gene>
<reference evidence="1" key="1">
    <citation type="submission" date="2022-07" db="EMBL/GenBank/DDBJ databases">
        <title>Phylogenomic reconstructions and comparative analyses of Kickxellomycotina fungi.</title>
        <authorList>
            <person name="Reynolds N.K."/>
            <person name="Stajich J.E."/>
            <person name="Barry K."/>
            <person name="Grigoriev I.V."/>
            <person name="Crous P."/>
            <person name="Smith M.E."/>
        </authorList>
    </citation>
    <scope>NUCLEOTIDE SEQUENCE</scope>
    <source>
        <strain evidence="1">Benny 63K</strain>
    </source>
</reference>
<dbReference type="Proteomes" id="UP001150581">
    <property type="component" value="Unassembled WGS sequence"/>
</dbReference>